<accession>A0AAW1G8Y6</accession>
<comment type="caution">
    <text evidence="2">The sequence shown here is derived from an EMBL/GenBank/DDBJ whole genome shotgun (WGS) entry which is preliminary data.</text>
</comment>
<gene>
    <name evidence="2" type="ORF">VZT92_001006</name>
</gene>
<protein>
    <submittedName>
        <fullName evidence="2">Uncharacterized protein</fullName>
    </submittedName>
</protein>
<evidence type="ECO:0000313" key="3">
    <source>
        <dbReference type="Proteomes" id="UP001488805"/>
    </source>
</evidence>
<proteinExistence type="predicted"/>
<dbReference type="SMART" id="SM00612">
    <property type="entry name" value="Kelch"/>
    <property type="match status" value="2"/>
</dbReference>
<dbReference type="SUPFAM" id="SSF117281">
    <property type="entry name" value="Kelch motif"/>
    <property type="match status" value="1"/>
</dbReference>
<dbReference type="InterPro" id="IPR015915">
    <property type="entry name" value="Kelch-typ_b-propeller"/>
</dbReference>
<evidence type="ECO:0000256" key="1">
    <source>
        <dbReference type="ARBA" id="ARBA00022441"/>
    </source>
</evidence>
<keyword evidence="3" id="KW-1185">Reference proteome</keyword>
<dbReference type="EMBL" id="JBCEZU010000001">
    <property type="protein sequence ID" value="KAK9543211.1"/>
    <property type="molecule type" value="Genomic_DNA"/>
</dbReference>
<dbReference type="Gene3D" id="2.120.10.80">
    <property type="entry name" value="Kelch-type beta propeller"/>
    <property type="match status" value="1"/>
</dbReference>
<dbReference type="PANTHER" id="PTHR45632:SF14">
    <property type="entry name" value="KELCH-LIKE PROTEIN 33"/>
    <property type="match status" value="1"/>
</dbReference>
<evidence type="ECO:0000313" key="2">
    <source>
        <dbReference type="EMBL" id="KAK9543211.1"/>
    </source>
</evidence>
<dbReference type="Proteomes" id="UP001488805">
    <property type="component" value="Unassembled WGS sequence"/>
</dbReference>
<name>A0AAW1G8Y6_ZOAVI</name>
<organism evidence="2 3">
    <name type="scientific">Zoarces viviparus</name>
    <name type="common">Viviparous eelpout</name>
    <name type="synonym">Blennius viviparus</name>
    <dbReference type="NCBI Taxonomy" id="48416"/>
    <lineage>
        <taxon>Eukaryota</taxon>
        <taxon>Metazoa</taxon>
        <taxon>Chordata</taxon>
        <taxon>Craniata</taxon>
        <taxon>Vertebrata</taxon>
        <taxon>Euteleostomi</taxon>
        <taxon>Actinopterygii</taxon>
        <taxon>Neopterygii</taxon>
        <taxon>Teleostei</taxon>
        <taxon>Neoteleostei</taxon>
        <taxon>Acanthomorphata</taxon>
        <taxon>Eupercaria</taxon>
        <taxon>Perciformes</taxon>
        <taxon>Cottioidei</taxon>
        <taxon>Zoarcales</taxon>
        <taxon>Zoarcidae</taxon>
        <taxon>Zoarcinae</taxon>
        <taxon>Zoarces</taxon>
    </lineage>
</organism>
<reference evidence="2 3" key="1">
    <citation type="journal article" date="2024" name="Genome Biol. Evol.">
        <title>Chromosome-level genome assembly of the viviparous eelpout Zoarces viviparus.</title>
        <authorList>
            <person name="Fuhrmann N."/>
            <person name="Brasseur M.V."/>
            <person name="Bakowski C.E."/>
            <person name="Podsiadlowski L."/>
            <person name="Prost S."/>
            <person name="Krehenwinkel H."/>
            <person name="Mayer C."/>
        </authorList>
    </citation>
    <scope>NUCLEOTIDE SEQUENCE [LARGE SCALE GENOMIC DNA]</scope>
    <source>
        <strain evidence="2">NO-MEL_2022_Ind0_liver</strain>
    </source>
</reference>
<sequence length="98" mass="11120">MVGKLYVFGGCYDYYKDDVMKSAYSDDPGQDSWKRLADMQEFRSNFSVVVHEERLYAIGGDEEISTNLDSVEMYNPDTDSWSFVQPLDQALSGHAVTS</sequence>
<dbReference type="InterPro" id="IPR006652">
    <property type="entry name" value="Kelch_1"/>
</dbReference>
<dbReference type="PANTHER" id="PTHR45632">
    <property type="entry name" value="LD33804P"/>
    <property type="match status" value="1"/>
</dbReference>
<keyword evidence="1" id="KW-0880">Kelch repeat</keyword>
<dbReference type="AlphaFoldDB" id="A0AAW1G8Y6"/>
<dbReference type="Pfam" id="PF01344">
    <property type="entry name" value="Kelch_1"/>
    <property type="match status" value="2"/>
</dbReference>